<dbReference type="Pfam" id="PF17820">
    <property type="entry name" value="PDZ_6"/>
    <property type="match status" value="1"/>
</dbReference>
<dbReference type="EMBL" id="QNUK01000052">
    <property type="protein sequence ID" value="KAF5904776.1"/>
    <property type="molecule type" value="Genomic_DNA"/>
</dbReference>
<dbReference type="PROSITE" id="PS50082">
    <property type="entry name" value="WD_REPEATS_2"/>
    <property type="match status" value="1"/>
</dbReference>
<dbReference type="Pfam" id="PF18265">
    <property type="entry name" value="Nas2_N"/>
    <property type="match status" value="1"/>
</dbReference>
<feature type="non-terminal residue" evidence="11">
    <location>
        <position position="1028"/>
    </location>
</feature>
<evidence type="ECO:0000256" key="3">
    <source>
        <dbReference type="ARBA" id="ARBA00022737"/>
    </source>
</evidence>
<keyword evidence="2 6" id="KW-0853">WD repeat</keyword>
<keyword evidence="11" id="KW-0282">Flagellum</keyword>
<dbReference type="GO" id="GO:0036126">
    <property type="term" value="C:sperm flagellum"/>
    <property type="evidence" value="ECO:0007669"/>
    <property type="project" value="TreeGrafter"/>
</dbReference>
<dbReference type="InterPro" id="IPR036322">
    <property type="entry name" value="WD40_repeat_dom_sf"/>
</dbReference>
<dbReference type="SUPFAM" id="SSF50978">
    <property type="entry name" value="WD40 repeat-like"/>
    <property type="match status" value="1"/>
</dbReference>
<organism evidence="11 12">
    <name type="scientific">Clarias magur</name>
    <name type="common">Asian catfish</name>
    <name type="synonym">Macropteronotus magur</name>
    <dbReference type="NCBI Taxonomy" id="1594786"/>
    <lineage>
        <taxon>Eukaryota</taxon>
        <taxon>Metazoa</taxon>
        <taxon>Chordata</taxon>
        <taxon>Craniata</taxon>
        <taxon>Vertebrata</taxon>
        <taxon>Euteleostomi</taxon>
        <taxon>Actinopterygii</taxon>
        <taxon>Neopterygii</taxon>
        <taxon>Teleostei</taxon>
        <taxon>Ostariophysi</taxon>
        <taxon>Siluriformes</taxon>
        <taxon>Clariidae</taxon>
        <taxon>Clarias</taxon>
    </lineage>
</organism>
<dbReference type="Pfam" id="PF00400">
    <property type="entry name" value="WD40"/>
    <property type="match status" value="4"/>
</dbReference>
<dbReference type="InterPro" id="IPR011992">
    <property type="entry name" value="EF-hand-dom_pair"/>
</dbReference>
<dbReference type="SUPFAM" id="SSF50998">
    <property type="entry name" value="Quinoprotein alcohol dehydrogenase-like"/>
    <property type="match status" value="1"/>
</dbReference>
<dbReference type="Gene3D" id="6.10.140.1710">
    <property type="match status" value="1"/>
</dbReference>
<feature type="domain" description="PDZ" evidence="9">
    <location>
        <begin position="129"/>
        <end position="175"/>
    </location>
</feature>
<proteinExistence type="predicted"/>
<evidence type="ECO:0000313" key="12">
    <source>
        <dbReference type="Proteomes" id="UP000727407"/>
    </source>
</evidence>
<evidence type="ECO:0000256" key="7">
    <source>
        <dbReference type="SAM" id="Coils"/>
    </source>
</evidence>
<name>A0A8J4UE71_CLAMG</name>
<comment type="subcellular location">
    <subcellularLocation>
        <location evidence="1">Cell projection</location>
        <location evidence="1">Cilium</location>
    </subcellularLocation>
</comment>
<dbReference type="PANTHER" id="PTHR13720">
    <property type="entry name" value="WD-40 REPEAT PROTEIN"/>
    <property type="match status" value="1"/>
</dbReference>
<dbReference type="InterPro" id="IPR015943">
    <property type="entry name" value="WD40/YVTN_repeat-like_dom_sf"/>
</dbReference>
<dbReference type="AlphaFoldDB" id="A0A8J4UE71"/>
<keyword evidence="3" id="KW-0677">Repeat</keyword>
<dbReference type="InterPro" id="IPR011047">
    <property type="entry name" value="Quinoprotein_ADH-like_sf"/>
</dbReference>
<comment type="caution">
    <text evidence="11">The sequence shown here is derived from an EMBL/GenBank/DDBJ whole genome shotgun (WGS) entry which is preliminary data.</text>
</comment>
<dbReference type="SMART" id="SM00320">
    <property type="entry name" value="WD40"/>
    <property type="match status" value="7"/>
</dbReference>
<feature type="compositionally biased region" description="Basic and acidic residues" evidence="8">
    <location>
        <begin position="99"/>
        <end position="118"/>
    </location>
</feature>
<feature type="repeat" description="WD" evidence="6">
    <location>
        <begin position="518"/>
        <end position="559"/>
    </location>
</feature>
<gene>
    <name evidence="11" type="primary">wdr66</name>
    <name evidence="11" type="ORF">DAT39_005525</name>
</gene>
<evidence type="ECO:0000256" key="6">
    <source>
        <dbReference type="PROSITE-ProRule" id="PRU00221"/>
    </source>
</evidence>
<dbReference type="InterPro" id="IPR041489">
    <property type="entry name" value="PDZ_6"/>
</dbReference>
<evidence type="ECO:0000256" key="2">
    <source>
        <dbReference type="ARBA" id="ARBA00022574"/>
    </source>
</evidence>
<evidence type="ECO:0000313" key="11">
    <source>
        <dbReference type="EMBL" id="KAF5904776.1"/>
    </source>
</evidence>
<accession>A0A8J4UE71</accession>
<keyword evidence="11" id="KW-0969">Cilium</keyword>
<dbReference type="Gene3D" id="2.130.10.10">
    <property type="entry name" value="YVTN repeat-like/Quinoprotein amine dehydrogenase"/>
    <property type="match status" value="2"/>
</dbReference>
<feature type="region of interest" description="Disordered" evidence="8">
    <location>
        <begin position="99"/>
        <end position="125"/>
    </location>
</feature>
<evidence type="ECO:0000259" key="9">
    <source>
        <dbReference type="Pfam" id="PF17820"/>
    </source>
</evidence>
<evidence type="ECO:0000256" key="8">
    <source>
        <dbReference type="SAM" id="MobiDB-lite"/>
    </source>
</evidence>
<dbReference type="Gene3D" id="1.10.238.10">
    <property type="entry name" value="EF-hand"/>
    <property type="match status" value="1"/>
</dbReference>
<dbReference type="OrthoDB" id="4899631at2759"/>
<dbReference type="Proteomes" id="UP000727407">
    <property type="component" value="Unassembled WGS sequence"/>
</dbReference>
<evidence type="ECO:0000259" key="10">
    <source>
        <dbReference type="Pfam" id="PF18265"/>
    </source>
</evidence>
<feature type="domain" description="Nas2 N-terminal" evidence="10">
    <location>
        <begin position="20"/>
        <end position="98"/>
    </location>
</feature>
<dbReference type="InterPro" id="IPR036034">
    <property type="entry name" value="PDZ_sf"/>
</dbReference>
<dbReference type="InterPro" id="IPR050630">
    <property type="entry name" value="WD_repeat_EMAP"/>
</dbReference>
<evidence type="ECO:0000256" key="5">
    <source>
        <dbReference type="ARBA" id="ARBA00040994"/>
    </source>
</evidence>
<dbReference type="PROSITE" id="PS50294">
    <property type="entry name" value="WD_REPEATS_REGION"/>
    <property type="match status" value="1"/>
</dbReference>
<keyword evidence="4" id="KW-0966">Cell projection</keyword>
<protein>
    <recommendedName>
        <fullName evidence="5">Cilia- and flagella-associated protein 251</fullName>
    </recommendedName>
</protein>
<reference evidence="11" key="1">
    <citation type="submission" date="2020-07" db="EMBL/GenBank/DDBJ databases">
        <title>Clarias magur genome sequencing, assembly and annotation.</title>
        <authorList>
            <person name="Kushwaha B."/>
            <person name="Kumar R."/>
            <person name="Das P."/>
            <person name="Joshi C.G."/>
            <person name="Kumar D."/>
            <person name="Nagpure N.S."/>
            <person name="Pandey M."/>
            <person name="Agarwal S."/>
            <person name="Srivastava S."/>
            <person name="Singh M."/>
            <person name="Sahoo L."/>
            <person name="Jayasankar P."/>
            <person name="Meher P.K."/>
            <person name="Koringa P.G."/>
            <person name="Iquebal M.A."/>
            <person name="Das S.P."/>
            <person name="Bit A."/>
            <person name="Patnaik S."/>
            <person name="Patel N."/>
            <person name="Shah T.M."/>
            <person name="Hinsu A."/>
            <person name="Jena J.K."/>
        </authorList>
    </citation>
    <scope>NUCLEOTIDE SEQUENCE</scope>
    <source>
        <strain evidence="11">CIFAMagur01</strain>
        <tissue evidence="11">Testis</tissue>
    </source>
</reference>
<feature type="coiled-coil region" evidence="7">
    <location>
        <begin position="12"/>
        <end position="39"/>
    </location>
</feature>
<dbReference type="InterPro" id="IPR001680">
    <property type="entry name" value="WD40_rpt"/>
</dbReference>
<keyword evidence="12" id="KW-1185">Reference proteome</keyword>
<evidence type="ECO:0000256" key="4">
    <source>
        <dbReference type="ARBA" id="ARBA00023273"/>
    </source>
</evidence>
<sequence>MKMTEEKSADKRAVTAEEVQRLIKKKDEIEEQIKAYYEVLEDQGDVGMNAPLVDVEGYPRADVDLFQIRTARHSISCLQNDHKAIMVEIEEALHNLHARERAKREQDQAETQTERTDQDVPLPSPFARVDAVTPGSPAYQAGLCVGDEIIEFGSVNPSNFHSLQNIASVVQHSEGTLNWAIGMNRSLPVFSLIDQEDRLTILYACSRVAVIYDHTSNSQQLLQGHCNTISCLCISEDRRWIVTADEGDESLVIVWDSYTGIPVRTMFDCHPEGGIAAVALSQDSKYLVTAGAGAVQRVCIWDWTNETESPECQVEVIPKSGCQKLISFNPTDSHQLLSNSESHVLFYTWDKETMQYEAPDIFKKFKMPADHFSQSVFHVQGMQAFSCTLSGNVVLFSVLRSGTGQVCTMKAHKVISLQKDGITAMTLCDRFIVTGDVKGHISFYDENFKIISSLANLNLDPIVFISSAKDISTSGVVAQEEERILSTARFVSRNLVLSTVSAAVVHVNTQSRTAQTLMKEHSEPVHAVACHPKHSVLATGSHSGVLMVWDYERKVTVCSKIFPPDEQIHCVTYDPKGFYLAVGFVSGVVKVLNSCSLDEEEEGSFNYSSDSITHLSFSHDSSYLAAADAGNAVLVFHLCKEGSRCVWQYLGKHRSHYKPIQDLLFGVYLDSTMPRLLSLGMDRRLVEYDLQNSRKDELLILSSDRIEQSAVPTCMAWYPPLTTEHFLLIGSDLYKLKLLNGTTKMCRKTVLGPIYGSPIKKMLILPATKDGDPNSRYMAYITQDKVGVLILPLDGNPHKSSALISHSSGVSHLTCSHDGRYIFTAGGGDKAVFLWQISRPALDAAAALRGNGLLPFYTLLEGGRDGELFRAVKDLFYYCRLRSQGIDSMETRQVSNHIPLSEVPYLLRALGFYPTEQELEDIQNEVKFSRYAETGEYVSDIDLEEFIKLYINHRPALGISKQDLYKAFQVLGMPDENDKPVITREELLELLQARGEHMTEEELAECFVSLFGLGEAEGQPETKTSQYK</sequence>
<dbReference type="SUPFAM" id="SSF50156">
    <property type="entry name" value="PDZ domain-like"/>
    <property type="match status" value="1"/>
</dbReference>
<dbReference type="InterPro" id="IPR040815">
    <property type="entry name" value="Nas2_N"/>
</dbReference>
<dbReference type="PANTHER" id="PTHR13720:SF13">
    <property type="entry name" value="CILIA- AND FLAGELLA-ASSOCIATED PROTEIN 251"/>
    <property type="match status" value="1"/>
</dbReference>
<keyword evidence="7" id="KW-0175">Coiled coil</keyword>
<dbReference type="Gene3D" id="2.30.42.10">
    <property type="match status" value="1"/>
</dbReference>
<dbReference type="SUPFAM" id="SSF47473">
    <property type="entry name" value="EF-hand"/>
    <property type="match status" value="1"/>
</dbReference>
<evidence type="ECO:0000256" key="1">
    <source>
        <dbReference type="ARBA" id="ARBA00004138"/>
    </source>
</evidence>